<sequence length="503" mass="55722">MVDYHSSGPLCVNLSFQYDGRMRKAIPLIALLLLAVPVSAYQVRSPGPVYEVKYSVLSNGTDALIHLDVLQWGITCGMVDCWPEVYSDHDYLLYFNGSQLYLLNFTPALGLPTWRVSYRGVTFFNGSWYVWTEYYPPACLTLVDRIYRLDFQDFCIKPADVEWFGLPRGNVSDSIDGWRIELQSIGPGEWGYANVSDLWIALSENASKGFSVPITVPNSSTFPAYFTLKRDGTTRRITLLYLNTTRNPEMLVQGFWFPSDVKTVNVTVCRSASVRFPITAIRVEDVYRGGEGVILVVDYEVLSPGMCPGNPLNCTLVPDMVSSYLFYVSSSGPYFLGAYPEEPVVKFEDGLWRFKLHLWNGSVENATFNPVCLNDSNVSPVEVPKVPIEWTSVKVGNLTVSYPAGFLGFSDNHTVIILNGKISKVLPHVPFAVTVNGKFYPLFRSVNGTLLPVPPKVGPGLNCTPSALSETSTAGGENREICGPGAVLLLSVLALVFWKSGLR</sequence>
<dbReference type="HOGENOM" id="CLU_541457_0_0_2"/>
<accession>W8NTU0</accession>
<dbReference type="eggNOG" id="arCOG07129">
    <property type="taxonomic scope" value="Archaea"/>
</dbReference>
<evidence type="ECO:0008006" key="3">
    <source>
        <dbReference type="Google" id="ProtNLM"/>
    </source>
</evidence>
<name>W8NTU0_9EURY</name>
<evidence type="ECO:0000313" key="1">
    <source>
        <dbReference type="EMBL" id="AHL22688.1"/>
    </source>
</evidence>
<dbReference type="KEGG" id="tnu:BD01_1071"/>
<evidence type="ECO:0000313" key="2">
    <source>
        <dbReference type="Proteomes" id="UP000019434"/>
    </source>
</evidence>
<dbReference type="InterPro" id="IPR027552">
    <property type="entry name" value="CGP_CTERM"/>
</dbReference>
<protein>
    <recommendedName>
        <fullName evidence="3">Thermopsin</fullName>
    </recommendedName>
</protein>
<proteinExistence type="predicted"/>
<dbReference type="Proteomes" id="UP000019434">
    <property type="component" value="Chromosome"/>
</dbReference>
<reference evidence="1 2" key="1">
    <citation type="submission" date="2014-02" db="EMBL/GenBank/DDBJ databases">
        <title>Genome Sequence of an Hyperthermophilic Archaeon, Thermococcus nautili 30-1, producing viral vesicles.</title>
        <authorList>
            <person name="Oberto J."/>
            <person name="Gaudin M."/>
            <person name="Cossu M."/>
            <person name="Gorlas A."/>
            <person name="Slesarev A."/>
            <person name="Marguet E."/>
            <person name="Forterre P."/>
        </authorList>
    </citation>
    <scope>NUCLEOTIDE SEQUENCE [LARGE SCALE GENOMIC DNA]</scope>
    <source>
        <strain evidence="1 2">30-1</strain>
    </source>
</reference>
<dbReference type="NCBIfam" id="TIGR04288">
    <property type="entry name" value="CGP_CTERM"/>
    <property type="match status" value="1"/>
</dbReference>
<keyword evidence="2" id="KW-1185">Reference proteome</keyword>
<organism evidence="1 2">
    <name type="scientific">Thermococcus nautili</name>
    <dbReference type="NCBI Taxonomy" id="195522"/>
    <lineage>
        <taxon>Archaea</taxon>
        <taxon>Methanobacteriati</taxon>
        <taxon>Methanobacteriota</taxon>
        <taxon>Thermococci</taxon>
        <taxon>Thermococcales</taxon>
        <taxon>Thermococcaceae</taxon>
        <taxon>Thermococcus</taxon>
    </lineage>
</organism>
<dbReference type="STRING" id="195522.BD01_1071"/>
<dbReference type="EMBL" id="CP007264">
    <property type="protein sequence ID" value="AHL22688.1"/>
    <property type="molecule type" value="Genomic_DNA"/>
</dbReference>
<gene>
    <name evidence="1" type="ORF">BD01_1071</name>
</gene>
<dbReference type="AlphaFoldDB" id="W8NTU0"/>